<dbReference type="PROSITE" id="PS51794">
    <property type="entry name" value="DAC"/>
    <property type="match status" value="1"/>
</dbReference>
<dbReference type="GO" id="GO:0106408">
    <property type="term" value="F:diadenylate cyclase activity"/>
    <property type="evidence" value="ECO:0007669"/>
    <property type="project" value="UniProtKB-EC"/>
</dbReference>
<dbReference type="InterPro" id="IPR018906">
    <property type="entry name" value="DNA_integrity_scan_DisA_link"/>
</dbReference>
<protein>
    <submittedName>
        <fullName evidence="7">Putative nucleic-acid-binding protein</fullName>
    </submittedName>
</protein>
<dbReference type="EMBL" id="KC811149">
    <property type="protein sequence ID" value="AGQ20035.1"/>
    <property type="molecule type" value="Genomic_DNA"/>
</dbReference>
<feature type="domain" description="DAC" evidence="6">
    <location>
        <begin position="1"/>
        <end position="140"/>
    </location>
</feature>
<dbReference type="PANTHER" id="PTHR34185">
    <property type="entry name" value="DIADENYLATE CYCLASE"/>
    <property type="match status" value="1"/>
</dbReference>
<dbReference type="AlphaFoldDB" id="S5DSN5"/>
<dbReference type="GO" id="GO:0005524">
    <property type="term" value="F:ATP binding"/>
    <property type="evidence" value="ECO:0007669"/>
    <property type="project" value="UniProtKB-KW"/>
</dbReference>
<name>S5DSN5_9ACTN</name>
<evidence type="ECO:0000259" key="6">
    <source>
        <dbReference type="PROSITE" id="PS51794"/>
    </source>
</evidence>
<organism evidence="7">
    <name type="scientific">Candidatus Actinomarina minuta</name>
    <dbReference type="NCBI Taxonomy" id="1389454"/>
    <lineage>
        <taxon>Bacteria</taxon>
        <taxon>Bacillati</taxon>
        <taxon>Actinomycetota</taxon>
        <taxon>Actinomycetes</taxon>
        <taxon>Candidatus Actinomarinidae</taxon>
        <taxon>Candidatus Actinomarinales</taxon>
        <taxon>Candidatus Actinomarineae</taxon>
        <taxon>Candidatus Actinomarinaceae</taxon>
        <taxon>Candidatus Actinomarina</taxon>
    </lineage>
</organism>
<comment type="catalytic activity">
    <reaction evidence="1">
        <text>2 ATP = 3',3'-c-di-AMP + 2 diphosphate</text>
        <dbReference type="Rhea" id="RHEA:35655"/>
        <dbReference type="ChEBI" id="CHEBI:30616"/>
        <dbReference type="ChEBI" id="CHEBI:33019"/>
        <dbReference type="ChEBI" id="CHEBI:71500"/>
        <dbReference type="EC" id="2.7.7.85"/>
    </reaction>
</comment>
<evidence type="ECO:0000256" key="5">
    <source>
        <dbReference type="ARBA" id="ARBA00022840"/>
    </source>
</evidence>
<dbReference type="InterPro" id="IPR036888">
    <property type="entry name" value="DNA_integrity_DisA_N_sf"/>
</dbReference>
<keyword evidence="4" id="KW-0547">Nucleotide-binding</keyword>
<dbReference type="InterPro" id="IPR003390">
    <property type="entry name" value="DNA_integrity_scan_DisA_N"/>
</dbReference>
<dbReference type="Pfam" id="PF10635">
    <property type="entry name" value="DisA-linker"/>
    <property type="match status" value="1"/>
</dbReference>
<dbReference type="NCBIfam" id="NF010009">
    <property type="entry name" value="PRK13482.1"/>
    <property type="match status" value="1"/>
</dbReference>
<evidence type="ECO:0000256" key="2">
    <source>
        <dbReference type="ARBA" id="ARBA00022679"/>
    </source>
</evidence>
<dbReference type="SUPFAM" id="SSF143597">
    <property type="entry name" value="YojJ-like"/>
    <property type="match status" value="1"/>
</dbReference>
<evidence type="ECO:0000256" key="3">
    <source>
        <dbReference type="ARBA" id="ARBA00022695"/>
    </source>
</evidence>
<dbReference type="Gene3D" id="1.10.150.20">
    <property type="entry name" value="5' to 3' exonuclease, C-terminal subdomain"/>
    <property type="match status" value="1"/>
</dbReference>
<keyword evidence="5" id="KW-0067">ATP-binding</keyword>
<keyword evidence="3" id="KW-0548">Nucleotidyltransferase</keyword>
<dbReference type="Pfam" id="PF02457">
    <property type="entry name" value="DAC"/>
    <property type="match status" value="1"/>
</dbReference>
<dbReference type="PANTHER" id="PTHR34185:SF3">
    <property type="entry name" value="DNA INTEGRITY SCANNING PROTEIN DISA"/>
    <property type="match status" value="1"/>
</dbReference>
<proteinExistence type="predicted"/>
<dbReference type="InterPro" id="IPR050338">
    <property type="entry name" value="DisA"/>
</dbReference>
<evidence type="ECO:0000256" key="1">
    <source>
        <dbReference type="ARBA" id="ARBA00000877"/>
    </source>
</evidence>
<dbReference type="InterPro" id="IPR010994">
    <property type="entry name" value="RuvA_2-like"/>
</dbReference>
<accession>S5DSN5</accession>
<dbReference type="InterPro" id="IPR038331">
    <property type="entry name" value="DisA_sf"/>
</dbReference>
<evidence type="ECO:0000256" key="4">
    <source>
        <dbReference type="ARBA" id="ARBA00022741"/>
    </source>
</evidence>
<dbReference type="Gene3D" id="3.40.1700.10">
    <property type="entry name" value="DNA integrity scanning protein, DisA, N-terminal domain"/>
    <property type="match status" value="1"/>
</dbReference>
<evidence type="ECO:0000313" key="7">
    <source>
        <dbReference type="EMBL" id="AGQ20035.1"/>
    </source>
</evidence>
<sequence>MQNNNSELTQLLPGEPLRIGVDLIADKKSGALIVIGSSAKLEKISSGGVDLINCEYSPEMLSELAKMDGAIIVDELVTKILKANVHLNPSDTLNTTQTGTRHRTAERTAEETNLTVITVSEESSLVKVFTNSDTTELEEPSVILGRVNESLQSVDRMRRRFDDAVAELGELEIENSLSNQQVLEVIQRGELLTRLAKQVRSEALRLGGEAGLVLIQIDSLESGVTSTLNLVLKDHLPAKKYRNIAKAIDEISRQSYEELNDINYLGSVLGKLPLDDLSTSKGYRVLARLPNLPENLHDSIIQKFKTLPKLLSASPEKLYEIEGIGRGRAQQLRNYFDTLLKNIGFSYLNGH</sequence>
<keyword evidence="2" id="KW-0808">Transferase</keyword>
<dbReference type="Gene3D" id="1.20.1260.110">
    <property type="entry name" value="DNA integrity scanning linker region"/>
    <property type="match status" value="1"/>
</dbReference>
<dbReference type="GO" id="GO:0004016">
    <property type="term" value="F:adenylate cyclase activity"/>
    <property type="evidence" value="ECO:0007669"/>
    <property type="project" value="TreeGrafter"/>
</dbReference>
<dbReference type="SUPFAM" id="SSF47781">
    <property type="entry name" value="RuvA domain 2-like"/>
    <property type="match status" value="1"/>
</dbReference>
<reference evidence="7" key="1">
    <citation type="journal article" date="2013" name="Sci. Rep.">
        <title>Metagenomics uncovers a new group of low GC and ultra-small marine Actinobacteria.</title>
        <authorList>
            <person name="Ghai R."/>
            <person name="Mizuno C.M."/>
            <person name="Picazo A."/>
            <person name="Camacho A."/>
            <person name="Rodriguez-Valera F."/>
        </authorList>
    </citation>
    <scope>NUCLEOTIDE SEQUENCE</scope>
</reference>